<protein>
    <submittedName>
        <fullName evidence="2">Tripartite tricarboxylate transporter substrate binding protein</fullName>
    </submittedName>
</protein>
<comment type="caution">
    <text evidence="2">The sequence shown here is derived from an EMBL/GenBank/DDBJ whole genome shotgun (WGS) entry which is preliminary data.</text>
</comment>
<dbReference type="PANTHER" id="PTHR42928:SF5">
    <property type="entry name" value="BLR1237 PROTEIN"/>
    <property type="match status" value="1"/>
</dbReference>
<dbReference type="InterPro" id="IPR042100">
    <property type="entry name" value="Bug_dom1"/>
</dbReference>
<evidence type="ECO:0000313" key="3">
    <source>
        <dbReference type="Proteomes" id="UP001524642"/>
    </source>
</evidence>
<proteinExistence type="inferred from homology"/>
<comment type="similarity">
    <text evidence="1">Belongs to the UPF0065 (bug) family.</text>
</comment>
<dbReference type="RefSeq" id="WP_257718655.1">
    <property type="nucleotide sequence ID" value="NZ_JANJOU010000027.1"/>
</dbReference>
<organism evidence="2 3">
    <name type="scientific">Roseomonas populi</name>
    <dbReference type="NCBI Taxonomy" id="3121582"/>
    <lineage>
        <taxon>Bacteria</taxon>
        <taxon>Pseudomonadati</taxon>
        <taxon>Pseudomonadota</taxon>
        <taxon>Alphaproteobacteria</taxon>
        <taxon>Acetobacterales</taxon>
        <taxon>Roseomonadaceae</taxon>
        <taxon>Roseomonas</taxon>
    </lineage>
</organism>
<dbReference type="SUPFAM" id="SSF53850">
    <property type="entry name" value="Periplasmic binding protein-like II"/>
    <property type="match status" value="1"/>
</dbReference>
<reference evidence="2 3" key="1">
    <citation type="submission" date="2022-06" db="EMBL/GenBank/DDBJ databases">
        <title>Roseomonas CN29.</title>
        <authorList>
            <person name="Cheng Y."/>
            <person name="He X."/>
        </authorList>
    </citation>
    <scope>NUCLEOTIDE SEQUENCE [LARGE SCALE GENOMIC DNA]</scope>
    <source>
        <strain evidence="2 3">CN29</strain>
    </source>
</reference>
<evidence type="ECO:0000313" key="2">
    <source>
        <dbReference type="EMBL" id="MCR0985003.1"/>
    </source>
</evidence>
<dbReference type="EMBL" id="JANJOU010000027">
    <property type="protein sequence ID" value="MCR0985003.1"/>
    <property type="molecule type" value="Genomic_DNA"/>
</dbReference>
<dbReference type="Gene3D" id="3.40.190.10">
    <property type="entry name" value="Periplasmic binding protein-like II"/>
    <property type="match status" value="1"/>
</dbReference>
<name>A0ABT1XA66_9PROT</name>
<accession>A0ABT1XA66</accession>
<keyword evidence="3" id="KW-1185">Reference proteome</keyword>
<dbReference type="InterPro" id="IPR005064">
    <property type="entry name" value="BUG"/>
</dbReference>
<sequence length="333" mass="35858">MPKRDGLLDRPTVTRRSLGLGMMGALAAPALVRAQTGRPLRWVVAYPPGGATDVIARLLTNAIAPRLGQPIVVDNRPGAAGSIGADNVAKSPADGQTVLSADMGILVYNRALYRQLPYDPDKDFAPVALYVQFSMLLAVHPSLPVRDAREFIAYVKARPNQVTMASPGVGSPHHLALERFCRLMDIRVTHVPYRGAAPAVNDLMAGTVQAMFLDYASGAAAYQGGKAIPIAAASADRLREYPNLTTLAEQGFPGHEYGSAQGALMRAGTPDGLLQRMDTLIGEAVRDEEVVRRMQELGAQPVHLGPAQYRDRIQAEARTWLPLIRELGINLDT</sequence>
<dbReference type="Proteomes" id="UP001524642">
    <property type="component" value="Unassembled WGS sequence"/>
</dbReference>
<dbReference type="CDD" id="cd07012">
    <property type="entry name" value="PBP2_Bug_TTT"/>
    <property type="match status" value="1"/>
</dbReference>
<gene>
    <name evidence="2" type="ORF">NRP21_23390</name>
</gene>
<dbReference type="PIRSF" id="PIRSF017082">
    <property type="entry name" value="YflP"/>
    <property type="match status" value="1"/>
</dbReference>
<evidence type="ECO:0000256" key="1">
    <source>
        <dbReference type="ARBA" id="ARBA00006987"/>
    </source>
</evidence>
<dbReference type="PANTHER" id="PTHR42928">
    <property type="entry name" value="TRICARBOXYLATE-BINDING PROTEIN"/>
    <property type="match status" value="1"/>
</dbReference>
<dbReference type="Gene3D" id="3.40.190.150">
    <property type="entry name" value="Bordetella uptake gene, domain 1"/>
    <property type="match status" value="1"/>
</dbReference>
<dbReference type="Pfam" id="PF03401">
    <property type="entry name" value="TctC"/>
    <property type="match status" value="1"/>
</dbReference>